<gene>
    <name evidence="1" type="ORF">GCM10022226_30200</name>
</gene>
<dbReference type="EMBL" id="BAAAZR010000006">
    <property type="protein sequence ID" value="GAA3808064.1"/>
    <property type="molecule type" value="Genomic_DNA"/>
</dbReference>
<organism evidence="1 2">
    <name type="scientific">Sphaerisporangium flaviroseum</name>
    <dbReference type="NCBI Taxonomy" id="509199"/>
    <lineage>
        <taxon>Bacteria</taxon>
        <taxon>Bacillati</taxon>
        <taxon>Actinomycetota</taxon>
        <taxon>Actinomycetes</taxon>
        <taxon>Streptosporangiales</taxon>
        <taxon>Streptosporangiaceae</taxon>
        <taxon>Sphaerisporangium</taxon>
    </lineage>
</organism>
<name>A0ABP7I6F5_9ACTN</name>
<accession>A0ABP7I6F5</accession>
<proteinExistence type="predicted"/>
<dbReference type="Proteomes" id="UP001500888">
    <property type="component" value="Unassembled WGS sequence"/>
</dbReference>
<evidence type="ECO:0000313" key="1">
    <source>
        <dbReference type="EMBL" id="GAA3808064.1"/>
    </source>
</evidence>
<keyword evidence="2" id="KW-1185">Reference proteome</keyword>
<comment type="caution">
    <text evidence="1">The sequence shown here is derived from an EMBL/GenBank/DDBJ whole genome shotgun (WGS) entry which is preliminary data.</text>
</comment>
<evidence type="ECO:0000313" key="2">
    <source>
        <dbReference type="Proteomes" id="UP001500888"/>
    </source>
</evidence>
<sequence length="89" mass="10609">MVWVDIPGWEDTLTWVDTDWRVDTMGWEDTFTWVDTDWRVDTHWWVDTMGWDGTEQGVTGRGVRGRLPAHACWRDHIMRPRRPLVAQTP</sequence>
<protein>
    <submittedName>
        <fullName evidence="1">Uncharacterized protein</fullName>
    </submittedName>
</protein>
<reference evidence="2" key="1">
    <citation type="journal article" date="2019" name="Int. J. Syst. Evol. Microbiol.">
        <title>The Global Catalogue of Microorganisms (GCM) 10K type strain sequencing project: providing services to taxonomists for standard genome sequencing and annotation.</title>
        <authorList>
            <consortium name="The Broad Institute Genomics Platform"/>
            <consortium name="The Broad Institute Genome Sequencing Center for Infectious Disease"/>
            <person name="Wu L."/>
            <person name="Ma J."/>
        </authorList>
    </citation>
    <scope>NUCLEOTIDE SEQUENCE [LARGE SCALE GENOMIC DNA]</scope>
    <source>
        <strain evidence="2">JCM 16908</strain>
    </source>
</reference>